<keyword evidence="4" id="KW-1003">Cell membrane</keyword>
<keyword evidence="9 12" id="KW-1133">Transmembrane helix</keyword>
<evidence type="ECO:0000256" key="7">
    <source>
        <dbReference type="ARBA" id="ARBA00022723"/>
    </source>
</evidence>
<keyword evidence="11 12" id="KW-0472">Membrane</keyword>
<reference evidence="14 15" key="1">
    <citation type="journal article" date="2012" name="Int. J. Syst. Evol. Microbiol.">
        <title>Flammeovirga pacifica sp. nov., isolated from deep-sea sediment.</title>
        <authorList>
            <person name="Xu H."/>
            <person name="Fu Y."/>
            <person name="Yang N."/>
            <person name="Ding Z."/>
            <person name="Lai Q."/>
            <person name="Zeng R."/>
        </authorList>
    </citation>
    <scope>NUCLEOTIDE SEQUENCE [LARGE SCALE GENOMIC DNA]</scope>
    <source>
        <strain evidence="15">DSM 24597 / LMG 26175 / WPAGA1</strain>
    </source>
</reference>
<dbReference type="InterPro" id="IPR017571">
    <property type="entry name" value="NrfH"/>
</dbReference>
<dbReference type="PANTHER" id="PTHR30333:SF1">
    <property type="entry name" value="CYTOCHROME C-TYPE PROTEIN NAPC"/>
    <property type="match status" value="1"/>
</dbReference>
<dbReference type="GO" id="GO:0009061">
    <property type="term" value="P:anaerobic respiration"/>
    <property type="evidence" value="ECO:0007669"/>
    <property type="project" value="TreeGrafter"/>
</dbReference>
<keyword evidence="3" id="KW-0813">Transport</keyword>
<keyword evidence="15" id="KW-1185">Reference proteome</keyword>
<feature type="transmembrane region" description="Helical" evidence="12">
    <location>
        <begin position="12"/>
        <end position="31"/>
    </location>
</feature>
<proteinExistence type="inferred from homology"/>
<dbReference type="GO" id="GO:0005886">
    <property type="term" value="C:plasma membrane"/>
    <property type="evidence" value="ECO:0007669"/>
    <property type="project" value="UniProtKB-SubCell"/>
</dbReference>
<dbReference type="EMBL" id="JRYR02000002">
    <property type="protein sequence ID" value="OHX64018.1"/>
    <property type="molecule type" value="Genomic_DNA"/>
</dbReference>
<comment type="similarity">
    <text evidence="2">Belongs to the NapC/NirT/NrfH family.</text>
</comment>
<organism evidence="14 15">
    <name type="scientific">Flammeovirga pacifica</name>
    <dbReference type="NCBI Taxonomy" id="915059"/>
    <lineage>
        <taxon>Bacteria</taxon>
        <taxon>Pseudomonadati</taxon>
        <taxon>Bacteroidota</taxon>
        <taxon>Cytophagia</taxon>
        <taxon>Cytophagales</taxon>
        <taxon>Flammeovirgaceae</taxon>
        <taxon>Flammeovirga</taxon>
    </lineage>
</organism>
<comment type="caution">
    <text evidence="14">The sequence shown here is derived from an EMBL/GenBank/DDBJ whole genome shotgun (WGS) entry which is preliminary data.</text>
</comment>
<evidence type="ECO:0000256" key="12">
    <source>
        <dbReference type="SAM" id="Phobius"/>
    </source>
</evidence>
<dbReference type="OrthoDB" id="9782159at2"/>
<evidence type="ECO:0000256" key="3">
    <source>
        <dbReference type="ARBA" id="ARBA00022448"/>
    </source>
</evidence>
<protein>
    <submittedName>
        <fullName evidence="14">Cytochrome c nitrite reductase small subunit</fullName>
    </submittedName>
</protein>
<evidence type="ECO:0000313" key="15">
    <source>
        <dbReference type="Proteomes" id="UP000179797"/>
    </source>
</evidence>
<evidence type="ECO:0000256" key="4">
    <source>
        <dbReference type="ARBA" id="ARBA00022475"/>
    </source>
</evidence>
<evidence type="ECO:0000256" key="2">
    <source>
        <dbReference type="ARBA" id="ARBA00007395"/>
    </source>
</evidence>
<sequence>MMLKKLIPPKKWQPVVIALLGAIVGLTLYIAKTARVTSYLSDDPETCVNCHVMTPQFESWKHSSHREVATCNDCHVPQDNVVSKYAFKAKDGLYHSYMYTMRMEPQVIKMHQPGRETVQANCVRCHNDQVKDAKMTSWVPSHSHDRTDRACWECHREVPHGRVKSLSSVGYQIQNLPVQGEKKDVVPTWLKEALKNKKN</sequence>
<evidence type="ECO:0000256" key="11">
    <source>
        <dbReference type="ARBA" id="ARBA00023136"/>
    </source>
</evidence>
<evidence type="ECO:0000256" key="1">
    <source>
        <dbReference type="ARBA" id="ARBA00004236"/>
    </source>
</evidence>
<dbReference type="PANTHER" id="PTHR30333">
    <property type="entry name" value="CYTOCHROME C-TYPE PROTEIN"/>
    <property type="match status" value="1"/>
</dbReference>
<evidence type="ECO:0000259" key="13">
    <source>
        <dbReference type="Pfam" id="PF03264"/>
    </source>
</evidence>
<keyword evidence="5" id="KW-0349">Heme</keyword>
<dbReference type="Pfam" id="PF03264">
    <property type="entry name" value="Cytochrom_NNT"/>
    <property type="match status" value="1"/>
</dbReference>
<keyword evidence="10" id="KW-0408">Iron</keyword>
<evidence type="ECO:0000256" key="9">
    <source>
        <dbReference type="ARBA" id="ARBA00022989"/>
    </source>
</evidence>
<feature type="domain" description="NapC/NirT cytochrome c N-terminal" evidence="13">
    <location>
        <begin position="10"/>
        <end position="162"/>
    </location>
</feature>
<accession>A0A1S1YSM7</accession>
<evidence type="ECO:0000256" key="5">
    <source>
        <dbReference type="ARBA" id="ARBA00022617"/>
    </source>
</evidence>
<dbReference type="InterPro" id="IPR038266">
    <property type="entry name" value="NapC/NirT_cytc_sf"/>
</dbReference>
<comment type="subcellular location">
    <subcellularLocation>
        <location evidence="1">Cell membrane</location>
    </subcellularLocation>
</comment>
<dbReference type="SUPFAM" id="SSF48695">
    <property type="entry name" value="Multiheme cytochromes"/>
    <property type="match status" value="1"/>
</dbReference>
<dbReference type="NCBIfam" id="TIGR03153">
    <property type="entry name" value="cytochr_NrfH"/>
    <property type="match status" value="1"/>
</dbReference>
<dbReference type="GO" id="GO:0022900">
    <property type="term" value="P:electron transport chain"/>
    <property type="evidence" value="ECO:0007669"/>
    <property type="project" value="InterPro"/>
</dbReference>
<keyword evidence="7" id="KW-0479">Metal-binding</keyword>
<keyword evidence="8" id="KW-0249">Electron transport</keyword>
<dbReference type="Gene3D" id="1.10.3820.10">
    <property type="entry name" value="Di-heme elbow motif domain"/>
    <property type="match status" value="1"/>
</dbReference>
<evidence type="ECO:0000256" key="6">
    <source>
        <dbReference type="ARBA" id="ARBA00022692"/>
    </source>
</evidence>
<dbReference type="AlphaFoldDB" id="A0A1S1YSM7"/>
<name>A0A1S1YSM7_FLAPC</name>
<evidence type="ECO:0000256" key="8">
    <source>
        <dbReference type="ARBA" id="ARBA00022982"/>
    </source>
</evidence>
<keyword evidence="6 12" id="KW-0812">Transmembrane</keyword>
<dbReference type="GO" id="GO:0009055">
    <property type="term" value="F:electron transfer activity"/>
    <property type="evidence" value="ECO:0007669"/>
    <property type="project" value="TreeGrafter"/>
</dbReference>
<dbReference type="InterPro" id="IPR036280">
    <property type="entry name" value="Multihaem_cyt_sf"/>
</dbReference>
<gene>
    <name evidence="14" type="ORF">NH26_20635</name>
</gene>
<evidence type="ECO:0000313" key="14">
    <source>
        <dbReference type="EMBL" id="OHX64018.1"/>
    </source>
</evidence>
<dbReference type="InterPro" id="IPR051174">
    <property type="entry name" value="Cytochrome_c-type_ET"/>
</dbReference>
<dbReference type="STRING" id="915059.NH26_20635"/>
<evidence type="ECO:0000256" key="10">
    <source>
        <dbReference type="ARBA" id="ARBA00023004"/>
    </source>
</evidence>
<dbReference type="InterPro" id="IPR005126">
    <property type="entry name" value="NapC/NirT_cyt_c_N"/>
</dbReference>
<dbReference type="Proteomes" id="UP000179797">
    <property type="component" value="Unassembled WGS sequence"/>
</dbReference>
<dbReference type="GO" id="GO:0046872">
    <property type="term" value="F:metal ion binding"/>
    <property type="evidence" value="ECO:0007669"/>
    <property type="project" value="UniProtKB-KW"/>
</dbReference>